<accession>A0A1E7YT43</accession>
<dbReference type="PANTHER" id="PTHR43311:SF1">
    <property type="entry name" value="GLUTAMYL-Q TRNA(ASP) SYNTHETASE"/>
    <property type="match status" value="1"/>
</dbReference>
<dbReference type="NCBIfam" id="NF004314">
    <property type="entry name" value="PRK05710.1-3"/>
    <property type="match status" value="1"/>
</dbReference>
<evidence type="ECO:0000313" key="11">
    <source>
        <dbReference type="EMBL" id="OFC51559.1"/>
    </source>
</evidence>
<dbReference type="InterPro" id="IPR020058">
    <property type="entry name" value="Glu/Gln-tRNA-synth_Ib_cat-dom"/>
</dbReference>
<dbReference type="AlphaFoldDB" id="A0A1E7YT43"/>
<feature type="compositionally biased region" description="Low complexity" evidence="8">
    <location>
        <begin position="1"/>
        <end position="18"/>
    </location>
</feature>
<organism evidence="11 13">
    <name type="scientific">Acidithiobacillus caldus</name>
    <dbReference type="NCBI Taxonomy" id="33059"/>
    <lineage>
        <taxon>Bacteria</taxon>
        <taxon>Pseudomonadati</taxon>
        <taxon>Pseudomonadota</taxon>
        <taxon>Acidithiobacillia</taxon>
        <taxon>Acidithiobacillales</taxon>
        <taxon>Acidithiobacillaceae</taxon>
        <taxon>Acidithiobacillus</taxon>
    </lineage>
</organism>
<evidence type="ECO:0000256" key="1">
    <source>
        <dbReference type="ARBA" id="ARBA00022598"/>
    </source>
</evidence>
<evidence type="ECO:0000256" key="8">
    <source>
        <dbReference type="SAM" id="MobiDB-lite"/>
    </source>
</evidence>
<protein>
    <submittedName>
        <fullName evidence="11">Glutamyl-Q-tRNA synthetase</fullName>
    </submittedName>
</protein>
<keyword evidence="7" id="KW-0648">Protein biosynthesis</keyword>
<feature type="region of interest" description="Disordered" evidence="8">
    <location>
        <begin position="1"/>
        <end position="25"/>
    </location>
</feature>
<evidence type="ECO:0000313" key="10">
    <source>
        <dbReference type="EMBL" id="OFC29583.1"/>
    </source>
</evidence>
<dbReference type="GO" id="GO:0005829">
    <property type="term" value="C:cytosol"/>
    <property type="evidence" value="ECO:0007669"/>
    <property type="project" value="TreeGrafter"/>
</dbReference>
<keyword evidence="1 7" id="KW-0436">Ligase</keyword>
<dbReference type="Gene3D" id="3.40.50.620">
    <property type="entry name" value="HUPs"/>
    <property type="match status" value="1"/>
</dbReference>
<keyword evidence="6 7" id="KW-0030">Aminoacyl-tRNA synthetase</keyword>
<keyword evidence="3 7" id="KW-0547">Nucleotide-binding</keyword>
<dbReference type="GO" id="GO:0005524">
    <property type="term" value="F:ATP binding"/>
    <property type="evidence" value="ECO:0007669"/>
    <property type="project" value="UniProtKB-KW"/>
</dbReference>
<evidence type="ECO:0000256" key="4">
    <source>
        <dbReference type="ARBA" id="ARBA00022833"/>
    </source>
</evidence>
<feature type="domain" description="Glutamyl/glutaminyl-tRNA synthetase class Ib catalytic" evidence="9">
    <location>
        <begin position="18"/>
        <end position="125"/>
    </location>
</feature>
<dbReference type="SUPFAM" id="SSF52374">
    <property type="entry name" value="Nucleotidylyl transferase"/>
    <property type="match status" value="1"/>
</dbReference>
<comment type="similarity">
    <text evidence="7">Belongs to the class-I aminoacyl-tRNA synthetase family.</text>
</comment>
<dbReference type="InterPro" id="IPR049940">
    <property type="entry name" value="GluQ/Sye"/>
</dbReference>
<keyword evidence="2" id="KW-0479">Metal-binding</keyword>
<dbReference type="GO" id="GO:0004818">
    <property type="term" value="F:glutamate-tRNA ligase activity"/>
    <property type="evidence" value="ECO:0007669"/>
    <property type="project" value="TreeGrafter"/>
</dbReference>
<feature type="domain" description="Glutamyl/glutaminyl-tRNA synthetase class Ib catalytic" evidence="9">
    <location>
        <begin position="170"/>
        <end position="241"/>
    </location>
</feature>
<dbReference type="Proteomes" id="UP000175707">
    <property type="component" value="Unassembled WGS sequence"/>
</dbReference>
<dbReference type="EMBL" id="LZYE01000365">
    <property type="protein sequence ID" value="OFC29583.1"/>
    <property type="molecule type" value="Genomic_DNA"/>
</dbReference>
<dbReference type="InterPro" id="IPR000924">
    <property type="entry name" value="Glu/Gln-tRNA-synth"/>
</dbReference>
<sequence>MPPSSTQTQVSPSVPSPVRGRFAPTPSGPLHAGSVLAAIGSYLSAKGAGGLWYLRMEDLDRPRLQPGAASTILAQLEALALEWDGAILWQSQHLERYGAALNQLMATGIAYPCGCSRAALQQSAGNCPCLERPPAKARAWRLRPGPRAMEAWEDRWRGPQHPTVQHPPPALLRADQIIAYVLASVVDDGFQGVTEVVRGEDLLPLTGVQRQLQAALDLPHPGYAHLPLIRDDRGRKLSKSAGAPGVAGSPGRAWEFCLRYLGWDLPADLMGADATTWRNWAIQRLHCGAPLWPQG</sequence>
<reference evidence="12 13" key="1">
    <citation type="submission" date="2016-06" db="EMBL/GenBank/DDBJ databases">
        <title>Gene turnover analysis identifies the evolutionary adaptation of the extremophile Acidithiobacillus caldus.</title>
        <authorList>
            <person name="Zhang X."/>
        </authorList>
    </citation>
    <scope>NUCLEOTIDE SEQUENCE [LARGE SCALE GENOMIC DNA]</scope>
    <source>
        <strain evidence="10 12">DX</strain>
        <strain evidence="11 13">S1</strain>
    </source>
</reference>
<evidence type="ECO:0000259" key="9">
    <source>
        <dbReference type="Pfam" id="PF00749"/>
    </source>
</evidence>
<gene>
    <name evidence="10" type="ORF">BAE27_14130</name>
    <name evidence="11" type="ORF">BAE30_12635</name>
</gene>
<evidence type="ECO:0000256" key="6">
    <source>
        <dbReference type="ARBA" id="ARBA00023146"/>
    </source>
</evidence>
<comment type="caution">
    <text evidence="11">The sequence shown here is derived from an EMBL/GenBank/DDBJ whole genome shotgun (WGS) entry which is preliminary data.</text>
</comment>
<evidence type="ECO:0000256" key="3">
    <source>
        <dbReference type="ARBA" id="ARBA00022741"/>
    </source>
</evidence>
<keyword evidence="4" id="KW-0862">Zinc</keyword>
<dbReference type="InterPro" id="IPR014729">
    <property type="entry name" value="Rossmann-like_a/b/a_fold"/>
</dbReference>
<dbReference type="EMBL" id="LZYH01000816">
    <property type="protein sequence ID" value="OFC51559.1"/>
    <property type="molecule type" value="Genomic_DNA"/>
</dbReference>
<dbReference type="Proteomes" id="UP000175616">
    <property type="component" value="Unassembled WGS sequence"/>
</dbReference>
<evidence type="ECO:0000313" key="13">
    <source>
        <dbReference type="Proteomes" id="UP000175707"/>
    </source>
</evidence>
<dbReference type="Pfam" id="PF00749">
    <property type="entry name" value="tRNA-synt_1c"/>
    <property type="match status" value="2"/>
</dbReference>
<evidence type="ECO:0000313" key="12">
    <source>
        <dbReference type="Proteomes" id="UP000175616"/>
    </source>
</evidence>
<evidence type="ECO:0000256" key="7">
    <source>
        <dbReference type="RuleBase" id="RU363037"/>
    </source>
</evidence>
<name>A0A1E7YT43_9PROT</name>
<dbReference type="RefSeq" id="WP_038471837.1">
    <property type="nucleotide sequence ID" value="NZ_JAAOMJ010000021.1"/>
</dbReference>
<dbReference type="PANTHER" id="PTHR43311">
    <property type="entry name" value="GLUTAMATE--TRNA LIGASE"/>
    <property type="match status" value="1"/>
</dbReference>
<proteinExistence type="inferred from homology"/>
<keyword evidence="5 7" id="KW-0067">ATP-binding</keyword>
<evidence type="ECO:0000256" key="5">
    <source>
        <dbReference type="ARBA" id="ARBA00022840"/>
    </source>
</evidence>
<dbReference type="PRINTS" id="PR00987">
    <property type="entry name" value="TRNASYNTHGLU"/>
</dbReference>
<evidence type="ECO:0000256" key="2">
    <source>
        <dbReference type="ARBA" id="ARBA00022723"/>
    </source>
</evidence>
<dbReference type="GO" id="GO:0006424">
    <property type="term" value="P:glutamyl-tRNA aminoacylation"/>
    <property type="evidence" value="ECO:0007669"/>
    <property type="project" value="TreeGrafter"/>
</dbReference>